<accession>A0ABU0CT09</accession>
<keyword evidence="3" id="KW-1185">Reference proteome</keyword>
<dbReference type="InterPro" id="IPR025004">
    <property type="entry name" value="SenN/SenS"/>
</dbReference>
<feature type="coiled-coil region" evidence="1">
    <location>
        <begin position="13"/>
        <end position="40"/>
    </location>
</feature>
<keyword evidence="1" id="KW-0175">Coiled coil</keyword>
<proteinExistence type="predicted"/>
<sequence>MRRTRKITLEELIKENKDLLLNDKKELEKIEKRLEEKHVKNLY</sequence>
<dbReference type="EMBL" id="JAUSUQ010000006">
    <property type="protein sequence ID" value="MDQ0339243.1"/>
    <property type="molecule type" value="Genomic_DNA"/>
</dbReference>
<evidence type="ECO:0000256" key="1">
    <source>
        <dbReference type="SAM" id="Coils"/>
    </source>
</evidence>
<reference evidence="2 3" key="1">
    <citation type="submission" date="2023-07" db="EMBL/GenBank/DDBJ databases">
        <title>Genomic Encyclopedia of Type Strains, Phase IV (KMG-IV): sequencing the most valuable type-strain genomes for metagenomic binning, comparative biology and taxonomic classification.</title>
        <authorList>
            <person name="Goeker M."/>
        </authorList>
    </citation>
    <scope>NUCLEOTIDE SEQUENCE [LARGE SCALE GENOMIC DNA]</scope>
    <source>
        <strain evidence="2 3">DSM 17740</strain>
    </source>
</reference>
<gene>
    <name evidence="2" type="ORF">J2S00_002029</name>
</gene>
<dbReference type="Proteomes" id="UP001232445">
    <property type="component" value="Unassembled WGS sequence"/>
</dbReference>
<organism evidence="2 3">
    <name type="scientific">Caldalkalibacillus uzonensis</name>
    <dbReference type="NCBI Taxonomy" id="353224"/>
    <lineage>
        <taxon>Bacteria</taxon>
        <taxon>Bacillati</taxon>
        <taxon>Bacillota</taxon>
        <taxon>Bacilli</taxon>
        <taxon>Bacillales</taxon>
        <taxon>Bacillaceae</taxon>
        <taxon>Caldalkalibacillus</taxon>
    </lineage>
</organism>
<dbReference type="Pfam" id="PF13040">
    <property type="entry name" value="Fur_reg_FbpB"/>
    <property type="match status" value="1"/>
</dbReference>
<evidence type="ECO:0008006" key="4">
    <source>
        <dbReference type="Google" id="ProtNLM"/>
    </source>
</evidence>
<comment type="caution">
    <text evidence="2">The sequence shown here is derived from an EMBL/GenBank/DDBJ whole genome shotgun (WGS) entry which is preliminary data.</text>
</comment>
<dbReference type="RefSeq" id="WP_307338919.1">
    <property type="nucleotide sequence ID" value="NZ_JAUSUQ010000006.1"/>
</dbReference>
<evidence type="ECO:0000313" key="3">
    <source>
        <dbReference type="Proteomes" id="UP001232445"/>
    </source>
</evidence>
<protein>
    <recommendedName>
        <fullName evidence="4">FbpB family small basic protein</fullName>
    </recommendedName>
</protein>
<name>A0ABU0CT09_9BACI</name>
<evidence type="ECO:0000313" key="2">
    <source>
        <dbReference type="EMBL" id="MDQ0339243.1"/>
    </source>
</evidence>